<dbReference type="SUPFAM" id="SSF47413">
    <property type="entry name" value="lambda repressor-like DNA-binding domains"/>
    <property type="match status" value="1"/>
</dbReference>
<dbReference type="Proteomes" id="UP000014137">
    <property type="component" value="Unassembled WGS sequence"/>
</dbReference>
<sequence length="506" mass="56068">MVAADSARYAGRRLIGTDLGKGDRMGTPGGSRNCPECGTLLAADNTARMCSKCLREQRDQLRTPPAQLRNEFFETDAFRAAFASHHIGKVFKAYRNHPRHLQLFGKALNQELLGRWLGLTQAQVSKLENGKPEENLGNLRNYAKILHLPQHLLWFDFPGESRLRIPRTANAGHESNKLIAAGERDELLVVNTGMDTLELLRRVRASAIDSSTIDALSITVEQLCCDYPHADARTLMVAGKEWLGKMTQLLENRLTLSQHRDILSKAGTLALLVGCLEYDTGDARAAEATRRMAMELGKEAGDQGIVGWAHEMLAWFHLTAGNYRAVIPAAEAGVLAAPSHSVAVQLYGQQAKAYARMGKPKEVRQALDNGSALLDRLPFPDRPDNHFVVDPDKWDFYAMDTYRIVGEDQLAQRNAEEVIRRGVNPEGVPLSPMRIAEAELTLAVIAARRGDVEQAEELGMRALQSGRQSRPSLLMVSTELEDELTTYGTDAGRDFRELLAEVKRNP</sequence>
<accession>M2QSA2</accession>
<comment type="caution">
    <text evidence="2">The sequence shown here is derived from an EMBL/GenBank/DDBJ whole genome shotgun (WGS) entry which is preliminary data.</text>
</comment>
<proteinExistence type="predicted"/>
<evidence type="ECO:0000259" key="1">
    <source>
        <dbReference type="PROSITE" id="PS50943"/>
    </source>
</evidence>
<dbReference type="InterPro" id="IPR011990">
    <property type="entry name" value="TPR-like_helical_dom_sf"/>
</dbReference>
<name>M2QSA2_9PSEU</name>
<dbReference type="InterPro" id="IPR001387">
    <property type="entry name" value="Cro/C1-type_HTH"/>
</dbReference>
<protein>
    <recommendedName>
        <fullName evidence="1">HTH cro/C1-type domain-containing protein</fullName>
    </recommendedName>
</protein>
<reference evidence="2 3" key="1">
    <citation type="submission" date="2012-10" db="EMBL/GenBank/DDBJ databases">
        <title>Genome assembly of Amycolatopsis azurea DSM 43854.</title>
        <authorList>
            <person name="Khatri I."/>
            <person name="Kaur I."/>
            <person name="Subramanian S."/>
            <person name="Mayilraj S."/>
        </authorList>
    </citation>
    <scope>NUCLEOTIDE SEQUENCE [LARGE SCALE GENOMIC DNA]</scope>
    <source>
        <strain evidence="2 3">DSM 43854</strain>
    </source>
</reference>
<dbReference type="PATRIC" id="fig|1238180.3.peg.1450"/>
<gene>
    <name evidence="2" type="ORF">C791_7619</name>
</gene>
<organism evidence="2 3">
    <name type="scientific">Amycolatopsis azurea DSM 43854</name>
    <dbReference type="NCBI Taxonomy" id="1238180"/>
    <lineage>
        <taxon>Bacteria</taxon>
        <taxon>Bacillati</taxon>
        <taxon>Actinomycetota</taxon>
        <taxon>Actinomycetes</taxon>
        <taxon>Pseudonocardiales</taxon>
        <taxon>Pseudonocardiaceae</taxon>
        <taxon>Amycolatopsis</taxon>
    </lineage>
</organism>
<evidence type="ECO:0000313" key="3">
    <source>
        <dbReference type="Proteomes" id="UP000014137"/>
    </source>
</evidence>
<evidence type="ECO:0000313" key="2">
    <source>
        <dbReference type="EMBL" id="EMD28842.1"/>
    </source>
</evidence>
<dbReference type="EMBL" id="ANMG01000008">
    <property type="protein sequence ID" value="EMD28842.1"/>
    <property type="molecule type" value="Genomic_DNA"/>
</dbReference>
<dbReference type="SUPFAM" id="SSF48452">
    <property type="entry name" value="TPR-like"/>
    <property type="match status" value="1"/>
</dbReference>
<dbReference type="InterPro" id="IPR010982">
    <property type="entry name" value="Lambda_DNA-bd_dom_sf"/>
</dbReference>
<feature type="domain" description="HTH cro/C1-type" evidence="1">
    <location>
        <begin position="108"/>
        <end position="153"/>
    </location>
</feature>
<dbReference type="Gene3D" id="1.25.40.10">
    <property type="entry name" value="Tetratricopeptide repeat domain"/>
    <property type="match status" value="1"/>
</dbReference>
<dbReference type="Gene3D" id="1.10.260.40">
    <property type="entry name" value="lambda repressor-like DNA-binding domains"/>
    <property type="match status" value="1"/>
</dbReference>
<dbReference type="PROSITE" id="PS50943">
    <property type="entry name" value="HTH_CROC1"/>
    <property type="match status" value="1"/>
</dbReference>
<dbReference type="GO" id="GO:0003677">
    <property type="term" value="F:DNA binding"/>
    <property type="evidence" value="ECO:0007669"/>
    <property type="project" value="InterPro"/>
</dbReference>
<dbReference type="AlphaFoldDB" id="M2QSA2"/>